<accession>A0A6A5BU00</accession>
<feature type="region of interest" description="Disordered" evidence="5">
    <location>
        <begin position="160"/>
        <end position="244"/>
    </location>
</feature>
<feature type="compositionally biased region" description="Polar residues" evidence="5">
    <location>
        <begin position="9"/>
        <end position="26"/>
    </location>
</feature>
<keyword evidence="8" id="KW-1185">Reference proteome</keyword>
<comment type="caution">
    <text evidence="7">The sequence shown here is derived from an EMBL/GenBank/DDBJ whole genome shotgun (WGS) entry which is preliminary data.</text>
</comment>
<dbReference type="Proteomes" id="UP000444721">
    <property type="component" value="Unassembled WGS sequence"/>
</dbReference>
<evidence type="ECO:0000313" key="7">
    <source>
        <dbReference type="EMBL" id="KAF0977724.1"/>
    </source>
</evidence>
<dbReference type="OrthoDB" id="10341561at2759"/>
<name>A0A6A5BU00_NAEFO</name>
<dbReference type="VEuPathDB" id="AmoebaDB:NF0095590"/>
<keyword evidence="4" id="KW-0539">Nucleus</keyword>
<dbReference type="InterPro" id="IPR003035">
    <property type="entry name" value="RWP-RK_dom"/>
</dbReference>
<evidence type="ECO:0000256" key="3">
    <source>
        <dbReference type="ARBA" id="ARBA00023163"/>
    </source>
</evidence>
<dbReference type="Pfam" id="PF02042">
    <property type="entry name" value="RWP-RK"/>
    <property type="match status" value="1"/>
</dbReference>
<dbReference type="VEuPathDB" id="AmoebaDB:FDP41_003046"/>
<feature type="region of interest" description="Disordered" evidence="5">
    <location>
        <begin position="63"/>
        <end position="112"/>
    </location>
</feature>
<evidence type="ECO:0000256" key="1">
    <source>
        <dbReference type="ARBA" id="ARBA00023015"/>
    </source>
</evidence>
<dbReference type="AlphaFoldDB" id="A0A6A5BU00"/>
<proteinExistence type="predicted"/>
<feature type="compositionally biased region" description="Acidic residues" evidence="5">
    <location>
        <begin position="184"/>
        <end position="203"/>
    </location>
</feature>
<gene>
    <name evidence="7" type="ORF">FDP41_003046</name>
</gene>
<evidence type="ECO:0000256" key="4">
    <source>
        <dbReference type="ARBA" id="ARBA00023242"/>
    </source>
</evidence>
<keyword evidence="2" id="KW-0238">DNA-binding</keyword>
<evidence type="ECO:0000259" key="6">
    <source>
        <dbReference type="Pfam" id="PF02042"/>
    </source>
</evidence>
<feature type="compositionally biased region" description="Polar residues" evidence="5">
    <location>
        <begin position="34"/>
        <end position="46"/>
    </location>
</feature>
<keyword evidence="3" id="KW-0804">Transcription</keyword>
<evidence type="ECO:0000256" key="2">
    <source>
        <dbReference type="ARBA" id="ARBA00023125"/>
    </source>
</evidence>
<dbReference type="RefSeq" id="XP_044562437.1">
    <property type="nucleotide sequence ID" value="XM_044706307.1"/>
</dbReference>
<feature type="compositionally biased region" description="Acidic residues" evidence="5">
    <location>
        <begin position="76"/>
        <end position="95"/>
    </location>
</feature>
<dbReference type="GeneID" id="68110264"/>
<evidence type="ECO:0000256" key="5">
    <source>
        <dbReference type="SAM" id="MobiDB-lite"/>
    </source>
</evidence>
<sequence>MTRFAFRASATTEPTSTDSATNTSDEMPTMDVTCPSSATSNVVDSANNNNTIEINNNMVVDINNTSDETSSKDDEPYTEDNSVEDEEEYLEDDDGESTKGKGKKKRKSHVETKHRKTFMSIDVVAMKSCLHLNQKEAAKKLNVSLSTLKRRFYEMRHELGCDKWPYPPHKPTGGSGKRKHTTESSDEDANMPSDEETNSDAEQEVSSYRAKTRRQSVSTSLNKRRDSIQGDYVSQAPLDDVTQDTNQSYQYDFKSANSYERHSKKLKATHTGFLSSSLPEPYSKQPSTSSTQHVPQQENSEFIFYKDSYEEENSSDGDQSSSAPEMVSDDEYVQVAQRAAKATAGNVTKKKVTCDLNEITKKTQSLENPREKEIYSGAILLMAFKQQQILSNTL</sequence>
<keyword evidence="1" id="KW-0805">Transcription regulation</keyword>
<reference evidence="7 8" key="1">
    <citation type="journal article" date="2019" name="Sci. Rep.">
        <title>Nanopore sequencing improves the draft genome of the human pathogenic amoeba Naegleria fowleri.</title>
        <authorList>
            <person name="Liechti N."/>
            <person name="Schurch N."/>
            <person name="Bruggmann R."/>
            <person name="Wittwer M."/>
        </authorList>
    </citation>
    <scope>NUCLEOTIDE SEQUENCE [LARGE SCALE GENOMIC DNA]</scope>
    <source>
        <strain evidence="7 8">ATCC 30894</strain>
    </source>
</reference>
<feature type="domain" description="RWP-RK" evidence="6">
    <location>
        <begin position="121"/>
        <end position="166"/>
    </location>
</feature>
<dbReference type="EMBL" id="VFQX01000033">
    <property type="protein sequence ID" value="KAF0977724.1"/>
    <property type="molecule type" value="Genomic_DNA"/>
</dbReference>
<feature type="compositionally biased region" description="Basic residues" evidence="5">
    <location>
        <begin position="100"/>
        <end position="112"/>
    </location>
</feature>
<evidence type="ECO:0000313" key="8">
    <source>
        <dbReference type="Proteomes" id="UP000444721"/>
    </source>
</evidence>
<organism evidence="7 8">
    <name type="scientific">Naegleria fowleri</name>
    <name type="common">Brain eating amoeba</name>
    <dbReference type="NCBI Taxonomy" id="5763"/>
    <lineage>
        <taxon>Eukaryota</taxon>
        <taxon>Discoba</taxon>
        <taxon>Heterolobosea</taxon>
        <taxon>Tetramitia</taxon>
        <taxon>Eutetramitia</taxon>
        <taxon>Vahlkampfiidae</taxon>
        <taxon>Naegleria</taxon>
    </lineage>
</organism>
<protein>
    <recommendedName>
        <fullName evidence="6">RWP-RK domain-containing protein</fullName>
    </recommendedName>
</protein>
<dbReference type="GO" id="GO:0003677">
    <property type="term" value="F:DNA binding"/>
    <property type="evidence" value="ECO:0007669"/>
    <property type="project" value="UniProtKB-KW"/>
</dbReference>
<feature type="region of interest" description="Disordered" evidence="5">
    <location>
        <begin position="276"/>
        <end position="298"/>
    </location>
</feature>
<feature type="region of interest" description="Disordered" evidence="5">
    <location>
        <begin position="1"/>
        <end position="50"/>
    </location>
</feature>
<dbReference type="VEuPathDB" id="AmoebaDB:NfTy_058570"/>
<dbReference type="OMA" id="FYEMRHE"/>